<gene>
    <name evidence="12" type="ORF">QBC42DRAFT_340615</name>
</gene>
<feature type="transmembrane region" description="Helical" evidence="8">
    <location>
        <begin position="1255"/>
        <end position="1274"/>
    </location>
</feature>
<feature type="transmembrane region" description="Helical" evidence="8">
    <location>
        <begin position="1286"/>
        <end position="1308"/>
    </location>
</feature>
<evidence type="ECO:0000256" key="1">
    <source>
        <dbReference type="ARBA" id="ARBA00004141"/>
    </source>
</evidence>
<dbReference type="Proteomes" id="UP001321749">
    <property type="component" value="Unassembled WGS sequence"/>
</dbReference>
<evidence type="ECO:0000256" key="2">
    <source>
        <dbReference type="ARBA" id="ARBA00022448"/>
    </source>
</evidence>
<evidence type="ECO:0000256" key="8">
    <source>
        <dbReference type="SAM" id="Phobius"/>
    </source>
</evidence>
<reference evidence="12" key="2">
    <citation type="submission" date="2023-06" db="EMBL/GenBank/DDBJ databases">
        <authorList>
            <consortium name="Lawrence Berkeley National Laboratory"/>
            <person name="Mondo S.J."/>
            <person name="Hensen N."/>
            <person name="Bonometti L."/>
            <person name="Westerberg I."/>
            <person name="Brannstrom I.O."/>
            <person name="Guillou S."/>
            <person name="Cros-Aarteil S."/>
            <person name="Calhoun S."/>
            <person name="Haridas S."/>
            <person name="Kuo A."/>
            <person name="Pangilinan J."/>
            <person name="Riley R."/>
            <person name="Labutti K."/>
            <person name="Andreopoulos B."/>
            <person name="Lipzen A."/>
            <person name="Chen C."/>
            <person name="Yanf M."/>
            <person name="Daum C."/>
            <person name="Ng V."/>
            <person name="Clum A."/>
            <person name="Steindorff A."/>
            <person name="Ohm R."/>
            <person name="Martin F."/>
            <person name="Silar P."/>
            <person name="Natvig D."/>
            <person name="Lalanne C."/>
            <person name="Gautier V."/>
            <person name="Ament-Velasquez S.L."/>
            <person name="Kruys A."/>
            <person name="Hutchinson M.I."/>
            <person name="Powell A.J."/>
            <person name="Barry K."/>
            <person name="Miller A.N."/>
            <person name="Grigoriev I.V."/>
            <person name="Debuchy R."/>
            <person name="Gladieux P."/>
            <person name="Thoren M.H."/>
            <person name="Johannesson H."/>
        </authorList>
    </citation>
    <scope>NUCLEOTIDE SEQUENCE</scope>
    <source>
        <strain evidence="12">PSN324</strain>
    </source>
</reference>
<dbReference type="Pfam" id="PF24173">
    <property type="entry name" value="TPR_TTI1_N"/>
    <property type="match status" value="1"/>
</dbReference>
<evidence type="ECO:0000256" key="6">
    <source>
        <dbReference type="ARBA" id="ARBA00023136"/>
    </source>
</evidence>
<dbReference type="PANTHER" id="PTHR43341:SF1">
    <property type="entry name" value="GENERAL AMINO-ACID PERMEASE GAP1"/>
    <property type="match status" value="1"/>
</dbReference>
<proteinExistence type="predicted"/>
<keyword evidence="5 8" id="KW-1133">Transmembrane helix</keyword>
<comment type="subcellular location">
    <subcellularLocation>
        <location evidence="1">Membrane</location>
        <topology evidence="1">Multi-pass membrane protein</topology>
    </subcellularLocation>
</comment>
<dbReference type="InterPro" id="IPR057567">
    <property type="entry name" value="TPR_TTI1_C"/>
</dbReference>
<dbReference type="PROSITE" id="PS00218">
    <property type="entry name" value="AMINO_ACID_PERMEASE_1"/>
    <property type="match status" value="1"/>
</dbReference>
<accession>A0AAV9HGF2</accession>
<evidence type="ECO:0000256" key="4">
    <source>
        <dbReference type="ARBA" id="ARBA00022970"/>
    </source>
</evidence>
<dbReference type="InterPro" id="IPR004841">
    <property type="entry name" value="AA-permease/SLC12A_dom"/>
</dbReference>
<keyword evidence="3 8" id="KW-0812">Transmembrane</keyword>
<name>A0AAV9HGF2_9PEZI</name>
<dbReference type="GO" id="GO:0015171">
    <property type="term" value="F:amino acid transmembrane transporter activity"/>
    <property type="evidence" value="ECO:0007669"/>
    <property type="project" value="TreeGrafter"/>
</dbReference>
<keyword evidence="6 8" id="KW-0472">Membrane</keyword>
<dbReference type="SUPFAM" id="SSF48371">
    <property type="entry name" value="ARM repeat"/>
    <property type="match status" value="1"/>
</dbReference>
<evidence type="ECO:0000256" key="3">
    <source>
        <dbReference type="ARBA" id="ARBA00022692"/>
    </source>
</evidence>
<keyword evidence="13" id="KW-1185">Reference proteome</keyword>
<evidence type="ECO:0000259" key="9">
    <source>
        <dbReference type="Pfam" id="PF00324"/>
    </source>
</evidence>
<dbReference type="InterPro" id="IPR057566">
    <property type="entry name" value="TPR_TTI1_N"/>
</dbReference>
<feature type="transmembrane region" description="Helical" evidence="8">
    <location>
        <begin position="1590"/>
        <end position="1608"/>
    </location>
</feature>
<evidence type="ECO:0000256" key="7">
    <source>
        <dbReference type="SAM" id="MobiDB-lite"/>
    </source>
</evidence>
<dbReference type="InterPro" id="IPR011989">
    <property type="entry name" value="ARM-like"/>
</dbReference>
<feature type="region of interest" description="Disordered" evidence="7">
    <location>
        <begin position="748"/>
        <end position="843"/>
    </location>
</feature>
<dbReference type="InterPro" id="IPR050524">
    <property type="entry name" value="APC_YAT"/>
</dbReference>
<dbReference type="FunFam" id="1.25.10.10:FF:001401">
    <property type="entry name" value="Uncharacterized protein"/>
    <property type="match status" value="1"/>
</dbReference>
<reference evidence="12" key="1">
    <citation type="journal article" date="2023" name="Mol. Phylogenet. Evol.">
        <title>Genome-scale phylogeny and comparative genomics of the fungal order Sordariales.</title>
        <authorList>
            <person name="Hensen N."/>
            <person name="Bonometti L."/>
            <person name="Westerberg I."/>
            <person name="Brannstrom I.O."/>
            <person name="Guillou S."/>
            <person name="Cros-Aarteil S."/>
            <person name="Calhoun S."/>
            <person name="Haridas S."/>
            <person name="Kuo A."/>
            <person name="Mondo S."/>
            <person name="Pangilinan J."/>
            <person name="Riley R."/>
            <person name="LaButti K."/>
            <person name="Andreopoulos B."/>
            <person name="Lipzen A."/>
            <person name="Chen C."/>
            <person name="Yan M."/>
            <person name="Daum C."/>
            <person name="Ng V."/>
            <person name="Clum A."/>
            <person name="Steindorff A."/>
            <person name="Ohm R.A."/>
            <person name="Martin F."/>
            <person name="Silar P."/>
            <person name="Natvig D.O."/>
            <person name="Lalanne C."/>
            <person name="Gautier V."/>
            <person name="Ament-Velasquez S.L."/>
            <person name="Kruys A."/>
            <person name="Hutchinson M.I."/>
            <person name="Powell A.J."/>
            <person name="Barry K."/>
            <person name="Miller A.N."/>
            <person name="Grigoriev I.V."/>
            <person name="Debuchy R."/>
            <person name="Gladieux P."/>
            <person name="Hiltunen Thoren M."/>
            <person name="Johannesson H."/>
        </authorList>
    </citation>
    <scope>NUCLEOTIDE SEQUENCE</scope>
    <source>
        <strain evidence="12">PSN324</strain>
    </source>
</reference>
<feature type="domain" description="TTI1 C-terminal TPR" evidence="11">
    <location>
        <begin position="811"/>
        <end position="938"/>
    </location>
</feature>
<sequence>MSSETSSGPRTEFFQQLKRVCVPLSQLAIRSKDQAADSKEVLQLVDSLIELWVAQASKDGGILDHKLAEYVFFPVGHLLRDRHRYPMRVIESIIRLLRELIKHGWKANISPQLFQNLLVFLSFTISGVPGKEKKNDVPEETISEAFRTIGALISAADPSLFSAETSAPAAEKTALPALGHSLTVMMDGITEDLPPAIQLEAIDCFRAVFTKCHDNAILAQFLPGTVSAFSKRLSPPLEKQTQRRVLVSCLEVLHIVLANVLGDLKIRNLVKQLEQETSTETQSEKETEGPIRLSASWLKATTAQVKIALSAILKLRSHEVQDIQTAVYKLCIGLLDECHASLKNCQSILVETALMLQDEESTSSRLETSLQDLASVYPELGDSIKSALYNWVTGLPRVMQSSDEGVKQLAIRSILRGSKLAAAMQMDSSTLDDSLGDSLRDSIVTLMKNSKPSKVIDDLGAVDFSTNTDLIISGSEVSTYRPVVLDSEGQRTTRREISLLISNIGSQVQQVKLATSMLSYLRDSEGIDQIASYWLAFELLKSTYTQSSDLDDLLDLSTLSESKHQDQAFQELYDYSTSILTAHSDAIEEDWRLEAIALEVTAFAASRMKLDFRPELVDVLYPVTTFLGSHIPQLRRHAITTLNLVAVSCGYHSVSDLIVDNADYMVNSVSLRLNTFDITPASTKVLTMIIRLTGPKLIPFLDDVVAAIFAALDNYHGYPLFVEGLFSVLSEVVTQGVKSNTLLLEDSANSKPVNHRKQKPPSPSLSGLLDTLEERINRDRAKSEEEVFESHPKKPWGPEKSQAKSLLDSLEASSSADADADDDADSDSNEASQAVQDKKEIPPTPTYTLLTRILSLTQHYLTSPTPTLRKSLLDLVSTVSPALAPDEDAFLPLVHTVWPVVLARLHDPEAFVCIAACKALGRLCEAAGDFLGSRFKTEWFGDLGRWARKVKMEAQGGKGKQKRTVVGGRIEIGGGGGGIMIPVRSGSSSGSGGVGNLGLGGEGAGNVSGLGRFAQANQVWEAVLDMLTCLVGNVSIEDEMFDEILELVVDALPKHRELREAMEVVNADALGTHQSGSTYGNSRLPLSLISSLTPPSLGRQSILPGLSPISAEPEKGHKHAVTDDSSGNAPDEESGQVLSRDLKGRHMQMIAIGGAIGAGLFVGSGSALYSGGPAPLIICYTIVGFMLLFTCQALAELAVCYPVNGAFYNYIVRFIDPSWGFAIGWDYVLSWLTILPFELVAASITIRYWNEKIQPAIWVTMFLVALTGIQCFGVRGYGEVEFMLSMVKIAACTGFIIFGIIINCGGVGDKGYLGTKYWHYIPSEVPGETPISYGAFKNGFNGFASVFVVAAFSFGGTELVGLAAAESRNPRKAIPKASKQVFWRILFFYILNLFILGLILPATDPRLKESSGANSKASPFVLAIEDAKIKVLPSIMNAVITLAVISVANSCTFGSTRTMQAMAASGMAPKFLATIDSKGRPIWCVCIQLAFGLLAYVSIAGKHTAEKFFSWLLALSGLSYFFIWGSICFAHIRFRKAWVAQGYSLEQIPYRPKLGIYGSYIGLILNVLCLLATFYSALWPNPSAQPDVEVFFQSYLAAPVILIFYIFWKARSKNWRFLTPLSEIDLTTDLKAYDMAEDDDSTRGQSPWRRFGKWLC</sequence>
<feature type="transmembrane region" description="Helical" evidence="8">
    <location>
        <begin position="1381"/>
        <end position="1400"/>
    </location>
</feature>
<feature type="transmembrane region" description="Helical" evidence="8">
    <location>
        <begin position="1511"/>
        <end position="1534"/>
    </location>
</feature>
<dbReference type="InterPro" id="IPR049362">
    <property type="entry name" value="TTI1_rpt"/>
</dbReference>
<dbReference type="PANTHER" id="PTHR43341">
    <property type="entry name" value="AMINO ACID PERMEASE"/>
    <property type="match status" value="1"/>
</dbReference>
<keyword evidence="2" id="KW-0813">Transport</keyword>
<evidence type="ECO:0000259" key="11">
    <source>
        <dbReference type="Pfam" id="PF24181"/>
    </source>
</evidence>
<comment type="caution">
    <text evidence="12">The sequence shown here is derived from an EMBL/GenBank/DDBJ whole genome shotgun (WGS) entry which is preliminary data.</text>
</comment>
<feature type="domain" description="Amino acid permease/ SLC12A" evidence="9">
    <location>
        <begin position="1146"/>
        <end position="1616"/>
    </location>
</feature>
<evidence type="ECO:0000313" key="12">
    <source>
        <dbReference type="EMBL" id="KAK4459001.1"/>
    </source>
</evidence>
<dbReference type="FunFam" id="1.20.1740.10:FF:000017">
    <property type="entry name" value="Amino acid permease"/>
    <property type="match status" value="1"/>
</dbReference>
<evidence type="ECO:0000259" key="10">
    <source>
        <dbReference type="Pfam" id="PF24173"/>
    </source>
</evidence>
<dbReference type="Pfam" id="PF21547">
    <property type="entry name" value="TTI1"/>
    <property type="match status" value="1"/>
</dbReference>
<evidence type="ECO:0000256" key="5">
    <source>
        <dbReference type="ARBA" id="ARBA00022989"/>
    </source>
</evidence>
<dbReference type="InterPro" id="IPR004840">
    <property type="entry name" value="Amino_acid_permease_CS"/>
</dbReference>
<dbReference type="InterPro" id="IPR016024">
    <property type="entry name" value="ARM-type_fold"/>
</dbReference>
<evidence type="ECO:0000313" key="13">
    <source>
        <dbReference type="Proteomes" id="UP001321749"/>
    </source>
</evidence>
<feature type="transmembrane region" description="Helical" evidence="8">
    <location>
        <begin position="1175"/>
        <end position="1203"/>
    </location>
</feature>
<feature type="transmembrane region" description="Helical" evidence="8">
    <location>
        <begin position="1224"/>
        <end position="1249"/>
    </location>
</feature>
<feature type="domain" description="TTI1 N-terminal TPR" evidence="10">
    <location>
        <begin position="14"/>
        <end position="358"/>
    </location>
</feature>
<dbReference type="Pfam" id="PF00324">
    <property type="entry name" value="AA_permease"/>
    <property type="match status" value="1"/>
</dbReference>
<feature type="compositionally biased region" description="Acidic residues" evidence="7">
    <location>
        <begin position="818"/>
        <end position="828"/>
    </location>
</feature>
<keyword evidence="4" id="KW-0029">Amino-acid transport</keyword>
<protein>
    <submittedName>
        <fullName evidence="12">Amino-acid permease</fullName>
    </submittedName>
</protein>
<feature type="transmembrane region" description="Helical" evidence="8">
    <location>
        <begin position="1554"/>
        <end position="1578"/>
    </location>
</feature>
<dbReference type="EMBL" id="MU865049">
    <property type="protein sequence ID" value="KAK4459001.1"/>
    <property type="molecule type" value="Genomic_DNA"/>
</dbReference>
<dbReference type="Gene3D" id="1.25.10.10">
    <property type="entry name" value="Leucine-rich Repeat Variant"/>
    <property type="match status" value="1"/>
</dbReference>
<dbReference type="GO" id="GO:0016020">
    <property type="term" value="C:membrane"/>
    <property type="evidence" value="ECO:0007669"/>
    <property type="project" value="UniProtKB-SubCell"/>
</dbReference>
<organism evidence="12 13">
    <name type="scientific">Cladorrhinum samala</name>
    <dbReference type="NCBI Taxonomy" id="585594"/>
    <lineage>
        <taxon>Eukaryota</taxon>
        <taxon>Fungi</taxon>
        <taxon>Dikarya</taxon>
        <taxon>Ascomycota</taxon>
        <taxon>Pezizomycotina</taxon>
        <taxon>Sordariomycetes</taxon>
        <taxon>Sordariomycetidae</taxon>
        <taxon>Sordariales</taxon>
        <taxon>Podosporaceae</taxon>
        <taxon>Cladorrhinum</taxon>
    </lineage>
</organism>
<feature type="transmembrane region" description="Helical" evidence="8">
    <location>
        <begin position="1149"/>
        <end position="1169"/>
    </location>
</feature>
<dbReference type="Pfam" id="PF24181">
    <property type="entry name" value="TPR_TTI1_C"/>
    <property type="match status" value="1"/>
</dbReference>
<feature type="transmembrane region" description="Helical" evidence="8">
    <location>
        <begin position="1435"/>
        <end position="1459"/>
    </location>
</feature>
<feature type="compositionally biased region" description="Low complexity" evidence="7">
    <location>
        <begin position="803"/>
        <end position="817"/>
    </location>
</feature>
<feature type="compositionally biased region" description="Basic and acidic residues" evidence="7">
    <location>
        <begin position="772"/>
        <end position="792"/>
    </location>
</feature>
<dbReference type="Gene3D" id="1.20.1740.10">
    <property type="entry name" value="Amino acid/polyamine transporter I"/>
    <property type="match status" value="1"/>
</dbReference>
<feature type="region of interest" description="Disordered" evidence="7">
    <location>
        <begin position="1113"/>
        <end position="1136"/>
    </location>
</feature>
<feature type="transmembrane region" description="Helical" evidence="8">
    <location>
        <begin position="1480"/>
        <end position="1499"/>
    </location>
</feature>